<proteinExistence type="predicted"/>
<dbReference type="InterPro" id="IPR040198">
    <property type="entry name" value="Fido_containing"/>
</dbReference>
<feature type="active site" evidence="1">
    <location>
        <position position="355"/>
    </location>
</feature>
<sequence length="459" mass="50633">MYVNAEGGAPSIERRVRSHWAKVAGVVASGGVVSHKSALFGGPKDGMLVISHPTLTRRKVTLPGLTIEIRNGAGFLAGDMPLSQSGLHYSGRTRGLLENLGRKSSIRAGQEEVEHRLITTLNSSGEHALNAIRDEAVVLTQSLRLEAEAATLRRLIGELLGTHQRGELKTPEGIQVAIGKPVDKERIERFNLLADYLRAATLPRIEDTIPRGPSRHHAAFIESYFSNFVEGTKFAIEDARDIVIHNKIVESRPKDSHDILGVFRLAVEVPYRHSPPVAGDDFLPGLSEWHGQMLRMRPEAHPGTIKSQSNYAGTTEFVKPSHVRGTIEGGSRIALSIPEGFARAIFYAFLISEIHPFDDGNGRLSRLVMNAELSRVGLHRIIIPTLFHPQYIDCVRVLTRQNQPAEFVRSLAKMARWCAQFNYADLDLLLAQLKQSNALEESPARYQLLNVDGSRGLAG</sequence>
<keyword evidence="2" id="KW-0067">ATP-binding</keyword>
<evidence type="ECO:0000313" key="5">
    <source>
        <dbReference type="Proteomes" id="UP000450012"/>
    </source>
</evidence>
<comment type="caution">
    <text evidence="4">The sequence shown here is derived from an EMBL/GenBank/DDBJ whole genome shotgun (WGS) entry which is preliminary data.</text>
</comment>
<dbReference type="EMBL" id="WWCK01000001">
    <property type="protein sequence ID" value="MYM65557.1"/>
    <property type="molecule type" value="Genomic_DNA"/>
</dbReference>
<accession>A0A7X4KA52</accession>
<evidence type="ECO:0000256" key="2">
    <source>
        <dbReference type="PIRSR" id="PIRSR640198-2"/>
    </source>
</evidence>
<dbReference type="AlphaFoldDB" id="A0A7X4KA52"/>
<evidence type="ECO:0000313" key="4">
    <source>
        <dbReference type="EMBL" id="MYM65557.1"/>
    </source>
</evidence>
<evidence type="ECO:0000256" key="1">
    <source>
        <dbReference type="PIRSR" id="PIRSR640198-1"/>
    </source>
</evidence>
<dbReference type="InterPro" id="IPR003812">
    <property type="entry name" value="Fido"/>
</dbReference>
<gene>
    <name evidence="4" type="ORF">GTP45_01745</name>
</gene>
<dbReference type="Proteomes" id="UP000450012">
    <property type="component" value="Unassembled WGS sequence"/>
</dbReference>
<dbReference type="GO" id="GO:0005524">
    <property type="term" value="F:ATP binding"/>
    <property type="evidence" value="ECO:0007669"/>
    <property type="project" value="UniProtKB-KW"/>
</dbReference>
<reference evidence="4 5" key="1">
    <citation type="submission" date="2019-12" db="EMBL/GenBank/DDBJ databases">
        <title>Novel species isolated from a subtropical stream in China.</title>
        <authorList>
            <person name="Lu H."/>
        </authorList>
    </citation>
    <scope>NUCLEOTIDE SEQUENCE [LARGE SCALE GENOMIC DNA]</scope>
    <source>
        <strain evidence="4 5">FT55W</strain>
    </source>
</reference>
<dbReference type="PANTHER" id="PTHR13504">
    <property type="entry name" value="FIDO DOMAIN-CONTAINING PROTEIN DDB_G0283145"/>
    <property type="match status" value="1"/>
</dbReference>
<feature type="binding site" evidence="2">
    <location>
        <begin position="359"/>
        <end position="366"/>
    </location>
    <ligand>
        <name>ATP</name>
        <dbReference type="ChEBI" id="CHEBI:30616"/>
    </ligand>
</feature>
<evidence type="ECO:0000259" key="3">
    <source>
        <dbReference type="PROSITE" id="PS51459"/>
    </source>
</evidence>
<protein>
    <submittedName>
        <fullName evidence="4">Cell filamentation protein Fic</fullName>
    </submittedName>
</protein>
<organism evidence="4 5">
    <name type="scientific">Duganella rivi</name>
    <dbReference type="NCBI Taxonomy" id="2666083"/>
    <lineage>
        <taxon>Bacteria</taxon>
        <taxon>Pseudomonadati</taxon>
        <taxon>Pseudomonadota</taxon>
        <taxon>Betaproteobacteria</taxon>
        <taxon>Burkholderiales</taxon>
        <taxon>Oxalobacteraceae</taxon>
        <taxon>Telluria group</taxon>
        <taxon>Duganella</taxon>
    </lineage>
</organism>
<name>A0A7X4KA52_9BURK</name>
<keyword evidence="2" id="KW-0547">Nucleotide-binding</keyword>
<dbReference type="PROSITE" id="PS51459">
    <property type="entry name" value="FIDO"/>
    <property type="match status" value="1"/>
</dbReference>
<dbReference type="InterPro" id="IPR036597">
    <property type="entry name" value="Fido-like_dom_sf"/>
</dbReference>
<dbReference type="PANTHER" id="PTHR13504:SF38">
    <property type="entry name" value="FIDO DOMAIN-CONTAINING PROTEIN"/>
    <property type="match status" value="1"/>
</dbReference>
<dbReference type="Gene3D" id="1.10.3290.10">
    <property type="entry name" value="Fido-like domain"/>
    <property type="match status" value="1"/>
</dbReference>
<dbReference type="SUPFAM" id="SSF140931">
    <property type="entry name" value="Fic-like"/>
    <property type="match status" value="1"/>
</dbReference>
<feature type="domain" description="Fido" evidence="3">
    <location>
        <begin position="281"/>
        <end position="413"/>
    </location>
</feature>
<keyword evidence="5" id="KW-1185">Reference proteome</keyword>
<dbReference type="Pfam" id="PF02661">
    <property type="entry name" value="Fic"/>
    <property type="match status" value="1"/>
</dbReference>